<feature type="domain" description="GH16" evidence="4">
    <location>
        <begin position="163"/>
        <end position="467"/>
    </location>
</feature>
<dbReference type="GO" id="GO:0045087">
    <property type="term" value="P:innate immune response"/>
    <property type="evidence" value="ECO:0007669"/>
    <property type="project" value="UniProtKB-KW"/>
</dbReference>
<comment type="caution">
    <text evidence="6">The sequence shown here is derived from an EMBL/GenBank/DDBJ whole genome shotgun (WGS) entry which is preliminary data.</text>
</comment>
<evidence type="ECO:0000259" key="5">
    <source>
        <dbReference type="PROSITE" id="PS51969"/>
    </source>
</evidence>
<evidence type="ECO:0000256" key="2">
    <source>
        <dbReference type="ARBA" id="ARBA00022588"/>
    </source>
</evidence>
<dbReference type="Gene3D" id="2.60.120.200">
    <property type="match status" value="1"/>
</dbReference>
<sequence>MEKLPDFLLNRGLALPRKIQSTKSYLNFKPTSASSLINFFNYHFRRMKLTVIVLLVQLEFTFTSFVIPAARVEECKPTGLRVSIPDIKGIKLFSFHGKINEIFNKKEIGTISANIVKPVNNRWTFYDPNINLRQTDILYYWLEIVYFDGKHNTTYTSPFKQHVVNLNNPLPSNRTFKRESNSTCKLGVTQVNLRRVCSGKLILNENFDQRNRHLWLYEYRFSGKPDYEFVGYTPFRSDILGVSGDAFIIRPPIGSAQISTRTKWSFKYGKIEIRAKLPEGDWIYPELFLNPANEVYGPGYASGQIRIAFVEGNRATNYILQGGCILGSNKAGRNYLMRSTRKNNAWSASFHVFSVKWHPGIIQVMVDNMVYANIFPPKEGFVKYADYLNLENVEKWRNGSPLAPFDKEMYVTLGVGVGGQSFEDRRAKPWRNDDPRAQKRFYEAKAQWSKTWTNSTLFVDYVKIWAL</sequence>
<dbReference type="InterPro" id="IPR043030">
    <property type="entry name" value="BGBP_N_sf"/>
</dbReference>
<evidence type="ECO:0000313" key="6">
    <source>
        <dbReference type="EMBL" id="KAJ3660976.1"/>
    </source>
</evidence>
<dbReference type="PROSITE" id="PS51969">
    <property type="entry name" value="CBM39"/>
    <property type="match status" value="1"/>
</dbReference>
<evidence type="ECO:0000256" key="1">
    <source>
        <dbReference type="ARBA" id="ARBA00008781"/>
    </source>
</evidence>
<dbReference type="AlphaFoldDB" id="A0AA38ISV2"/>
<keyword evidence="3" id="KW-0391">Immunity</keyword>
<dbReference type="GO" id="GO:0030246">
    <property type="term" value="F:carbohydrate binding"/>
    <property type="evidence" value="ECO:0007669"/>
    <property type="project" value="InterPro"/>
</dbReference>
<keyword evidence="7" id="KW-1185">Reference proteome</keyword>
<dbReference type="Proteomes" id="UP001168821">
    <property type="component" value="Unassembled WGS sequence"/>
</dbReference>
<evidence type="ECO:0000259" key="4">
    <source>
        <dbReference type="PROSITE" id="PS51762"/>
    </source>
</evidence>
<dbReference type="GO" id="GO:0005975">
    <property type="term" value="P:carbohydrate metabolic process"/>
    <property type="evidence" value="ECO:0007669"/>
    <property type="project" value="InterPro"/>
</dbReference>
<accession>A0AA38ISV2</accession>
<evidence type="ECO:0000256" key="3">
    <source>
        <dbReference type="ARBA" id="ARBA00022859"/>
    </source>
</evidence>
<reference evidence="6" key="1">
    <citation type="journal article" date="2023" name="G3 (Bethesda)">
        <title>Whole genome assemblies of Zophobas morio and Tenebrio molitor.</title>
        <authorList>
            <person name="Kaur S."/>
            <person name="Stinson S.A."/>
            <person name="diCenzo G.C."/>
        </authorList>
    </citation>
    <scope>NUCLEOTIDE SEQUENCE</scope>
    <source>
        <strain evidence="6">QUZm001</strain>
    </source>
</reference>
<gene>
    <name evidence="6" type="ORF">Zmor_005402</name>
</gene>
<dbReference type="EMBL" id="JALNTZ010000002">
    <property type="protein sequence ID" value="KAJ3660976.1"/>
    <property type="molecule type" value="Genomic_DNA"/>
</dbReference>
<proteinExistence type="inferred from homology"/>
<dbReference type="InterPro" id="IPR000757">
    <property type="entry name" value="Beta-glucanase-like"/>
</dbReference>
<organism evidence="6 7">
    <name type="scientific">Zophobas morio</name>
    <dbReference type="NCBI Taxonomy" id="2755281"/>
    <lineage>
        <taxon>Eukaryota</taxon>
        <taxon>Metazoa</taxon>
        <taxon>Ecdysozoa</taxon>
        <taxon>Arthropoda</taxon>
        <taxon>Hexapoda</taxon>
        <taxon>Insecta</taxon>
        <taxon>Pterygota</taxon>
        <taxon>Neoptera</taxon>
        <taxon>Endopterygota</taxon>
        <taxon>Coleoptera</taxon>
        <taxon>Polyphaga</taxon>
        <taxon>Cucujiformia</taxon>
        <taxon>Tenebrionidae</taxon>
        <taxon>Zophobas</taxon>
    </lineage>
</organism>
<dbReference type="PROSITE" id="PS51762">
    <property type="entry name" value="GH16_2"/>
    <property type="match status" value="1"/>
</dbReference>
<evidence type="ECO:0000313" key="7">
    <source>
        <dbReference type="Proteomes" id="UP001168821"/>
    </source>
</evidence>
<name>A0AA38ISV2_9CUCU</name>
<feature type="domain" description="CBM39" evidence="5">
    <location>
        <begin position="65"/>
        <end position="169"/>
    </location>
</feature>
<dbReference type="PANTHER" id="PTHR10963:SF60">
    <property type="entry name" value="GRAM-NEGATIVE BACTERIA-BINDING PROTEIN 1-RELATED"/>
    <property type="match status" value="1"/>
</dbReference>
<comment type="similarity">
    <text evidence="1">Belongs to the insect beta-1,3-glucan binding protein family.</text>
</comment>
<dbReference type="SUPFAM" id="SSF49899">
    <property type="entry name" value="Concanavalin A-like lectins/glucanases"/>
    <property type="match status" value="1"/>
</dbReference>
<dbReference type="GO" id="GO:0004553">
    <property type="term" value="F:hydrolase activity, hydrolyzing O-glycosyl compounds"/>
    <property type="evidence" value="ECO:0007669"/>
    <property type="project" value="InterPro"/>
</dbReference>
<dbReference type="InterPro" id="IPR050546">
    <property type="entry name" value="Glycosyl_Hydrlase_16"/>
</dbReference>
<dbReference type="Pfam" id="PF15886">
    <property type="entry name" value="CBM39"/>
    <property type="match status" value="1"/>
</dbReference>
<protein>
    <recommendedName>
        <fullName evidence="8">Beta-1,3-glucan-binding protein</fullName>
    </recommendedName>
</protein>
<dbReference type="Pfam" id="PF00722">
    <property type="entry name" value="Glyco_hydro_16"/>
    <property type="match status" value="1"/>
</dbReference>
<dbReference type="InterPro" id="IPR031756">
    <property type="entry name" value="BGBP_N"/>
</dbReference>
<dbReference type="InterPro" id="IPR013320">
    <property type="entry name" value="ConA-like_dom_sf"/>
</dbReference>
<evidence type="ECO:0008006" key="8">
    <source>
        <dbReference type="Google" id="ProtNLM"/>
    </source>
</evidence>
<dbReference type="Gene3D" id="2.60.40.2140">
    <property type="entry name" value="Beta-1,3-glucan-recognition protein, N-terminal domain"/>
    <property type="match status" value="1"/>
</dbReference>
<dbReference type="PANTHER" id="PTHR10963">
    <property type="entry name" value="GLYCOSYL HYDROLASE-RELATED"/>
    <property type="match status" value="1"/>
</dbReference>
<keyword evidence="2" id="KW-0399">Innate immunity</keyword>